<dbReference type="PANTHER" id="PTHR45749">
    <property type="match status" value="1"/>
</dbReference>
<keyword evidence="1" id="KW-0862">Zinc</keyword>
<sequence>MGPHRPDTDRPKGKSGKRKRSKIQCEECGDTFDDDYRLKHNQKYHMDMIKSHTHIKYKMANAPRNPFEAAKKKPYRQEAQTSTAISAEPTTEGTIMESVTTGDLIQESGDDKDGNYHQIVQLLGRHVPILRRWLSDKRMNPYHVTYLSPQSQKELISLLETELRQRVVDEVHAAWIFSVMADTTPDESPTDLLSVVVSHYNVYEKHAKQSKNFVENLQKVDVNVLDAAALVEATMKVLDQIRSNDKTMTDHIEASCNFAKQISIDPERQFSRHHHQRKVPRRLDDRPDTSAHLKLHMFCGQQFKEVLDVHISRMREHLVQFQDPLKPLFSCLKPPIDASEAPSIAAIFPPTHAPDPLALMAELQV</sequence>
<evidence type="ECO:0000256" key="1">
    <source>
        <dbReference type="PROSITE-ProRule" id="PRU00042"/>
    </source>
</evidence>
<evidence type="ECO:0000256" key="2">
    <source>
        <dbReference type="SAM" id="MobiDB-lite"/>
    </source>
</evidence>
<proteinExistence type="predicted"/>
<accession>A0A9Q1HLF1</accession>
<protein>
    <recommendedName>
        <fullName evidence="3">C2H2-type domain-containing protein</fullName>
    </recommendedName>
</protein>
<comment type="caution">
    <text evidence="4">The sequence shown here is derived from an EMBL/GenBank/DDBJ whole genome shotgun (WGS) entry which is preliminary data.</text>
</comment>
<feature type="region of interest" description="Disordered" evidence="2">
    <location>
        <begin position="1"/>
        <end position="22"/>
    </location>
</feature>
<feature type="domain" description="C2H2-type" evidence="3">
    <location>
        <begin position="23"/>
        <end position="45"/>
    </location>
</feature>
<dbReference type="AlphaFoldDB" id="A0A9Q1HLF1"/>
<gene>
    <name evidence="4" type="ORF">HOLleu_02441</name>
</gene>
<keyword evidence="5" id="KW-1185">Reference proteome</keyword>
<evidence type="ECO:0000313" key="5">
    <source>
        <dbReference type="Proteomes" id="UP001152320"/>
    </source>
</evidence>
<evidence type="ECO:0000259" key="3">
    <source>
        <dbReference type="PROSITE" id="PS50157"/>
    </source>
</evidence>
<keyword evidence="1" id="KW-0479">Metal-binding</keyword>
<keyword evidence="1" id="KW-0863">Zinc-finger</keyword>
<dbReference type="InterPro" id="IPR013087">
    <property type="entry name" value="Znf_C2H2_type"/>
</dbReference>
<evidence type="ECO:0000313" key="4">
    <source>
        <dbReference type="EMBL" id="KAJ8049618.1"/>
    </source>
</evidence>
<feature type="compositionally biased region" description="Basic residues" evidence="2">
    <location>
        <begin position="13"/>
        <end position="22"/>
    </location>
</feature>
<dbReference type="PANTHER" id="PTHR45749:SF21">
    <property type="entry name" value="DUF4371 DOMAIN-CONTAINING PROTEIN"/>
    <property type="match status" value="1"/>
</dbReference>
<dbReference type="Proteomes" id="UP001152320">
    <property type="component" value="Chromosome 1"/>
</dbReference>
<feature type="compositionally biased region" description="Basic and acidic residues" evidence="2">
    <location>
        <begin position="1"/>
        <end position="12"/>
    </location>
</feature>
<dbReference type="PROSITE" id="PS50157">
    <property type="entry name" value="ZINC_FINGER_C2H2_2"/>
    <property type="match status" value="1"/>
</dbReference>
<dbReference type="EMBL" id="JAIZAY010000001">
    <property type="protein sequence ID" value="KAJ8049618.1"/>
    <property type="molecule type" value="Genomic_DNA"/>
</dbReference>
<reference evidence="4" key="1">
    <citation type="submission" date="2021-10" db="EMBL/GenBank/DDBJ databases">
        <title>Tropical sea cucumber genome reveals ecological adaptation and Cuvierian tubules defense mechanism.</title>
        <authorList>
            <person name="Chen T."/>
        </authorList>
    </citation>
    <scope>NUCLEOTIDE SEQUENCE</scope>
    <source>
        <strain evidence="4">Nanhai2018</strain>
        <tissue evidence="4">Muscle</tissue>
    </source>
</reference>
<organism evidence="4 5">
    <name type="scientific">Holothuria leucospilota</name>
    <name type="common">Black long sea cucumber</name>
    <name type="synonym">Mertensiothuria leucospilota</name>
    <dbReference type="NCBI Taxonomy" id="206669"/>
    <lineage>
        <taxon>Eukaryota</taxon>
        <taxon>Metazoa</taxon>
        <taxon>Echinodermata</taxon>
        <taxon>Eleutherozoa</taxon>
        <taxon>Echinozoa</taxon>
        <taxon>Holothuroidea</taxon>
        <taxon>Aspidochirotacea</taxon>
        <taxon>Aspidochirotida</taxon>
        <taxon>Holothuriidae</taxon>
        <taxon>Holothuria</taxon>
    </lineage>
</organism>
<name>A0A9Q1HLF1_HOLLE</name>
<dbReference type="OrthoDB" id="10063284at2759"/>
<dbReference type="GO" id="GO:0008270">
    <property type="term" value="F:zinc ion binding"/>
    <property type="evidence" value="ECO:0007669"/>
    <property type="project" value="UniProtKB-KW"/>
</dbReference>